<dbReference type="EMBL" id="JAVHJS010000005">
    <property type="protein sequence ID" value="KAK2857411.1"/>
    <property type="molecule type" value="Genomic_DNA"/>
</dbReference>
<gene>
    <name evidence="2" type="ORF">Q7C36_005330</name>
</gene>
<proteinExistence type="predicted"/>
<dbReference type="Proteomes" id="UP001187315">
    <property type="component" value="Unassembled WGS sequence"/>
</dbReference>
<organism evidence="2 3">
    <name type="scientific">Tachysurus vachellii</name>
    <name type="common">Darkbarbel catfish</name>
    <name type="synonym">Pelteobagrus vachellii</name>
    <dbReference type="NCBI Taxonomy" id="175792"/>
    <lineage>
        <taxon>Eukaryota</taxon>
        <taxon>Metazoa</taxon>
        <taxon>Chordata</taxon>
        <taxon>Craniata</taxon>
        <taxon>Vertebrata</taxon>
        <taxon>Euteleostomi</taxon>
        <taxon>Actinopterygii</taxon>
        <taxon>Neopterygii</taxon>
        <taxon>Teleostei</taxon>
        <taxon>Ostariophysi</taxon>
        <taxon>Siluriformes</taxon>
        <taxon>Bagridae</taxon>
        <taxon>Tachysurus</taxon>
    </lineage>
</organism>
<protein>
    <submittedName>
        <fullName evidence="2">Uncharacterized protein</fullName>
    </submittedName>
</protein>
<evidence type="ECO:0000313" key="2">
    <source>
        <dbReference type="EMBL" id="KAK2857411.1"/>
    </source>
</evidence>
<feature type="region of interest" description="Disordered" evidence="1">
    <location>
        <begin position="53"/>
        <end position="93"/>
    </location>
</feature>
<name>A0AA88T043_TACVA</name>
<feature type="compositionally biased region" description="Low complexity" evidence="1">
    <location>
        <begin position="66"/>
        <end position="82"/>
    </location>
</feature>
<sequence>MSSRESRTVANISLPPHWRDVREWSMERRQSYDMWVLDIENLLDSMARQLQDSLEKFPRQEHGRFTSSQSKHGSSHLSGSTSPCTKIHKAGLR</sequence>
<comment type="caution">
    <text evidence="2">The sequence shown here is derived from an EMBL/GenBank/DDBJ whole genome shotgun (WGS) entry which is preliminary data.</text>
</comment>
<evidence type="ECO:0000256" key="1">
    <source>
        <dbReference type="SAM" id="MobiDB-lite"/>
    </source>
</evidence>
<reference evidence="2" key="1">
    <citation type="submission" date="2023-08" db="EMBL/GenBank/DDBJ databases">
        <title>Pelteobagrus vachellii genome.</title>
        <authorList>
            <person name="Liu H."/>
        </authorList>
    </citation>
    <scope>NUCLEOTIDE SEQUENCE</scope>
    <source>
        <strain evidence="2">PRFRI_2022a</strain>
        <tissue evidence="2">Muscle</tissue>
    </source>
</reference>
<keyword evidence="3" id="KW-1185">Reference proteome</keyword>
<accession>A0AA88T043</accession>
<dbReference type="AlphaFoldDB" id="A0AA88T043"/>
<feature type="compositionally biased region" description="Basic and acidic residues" evidence="1">
    <location>
        <begin position="53"/>
        <end position="64"/>
    </location>
</feature>
<evidence type="ECO:0000313" key="3">
    <source>
        <dbReference type="Proteomes" id="UP001187315"/>
    </source>
</evidence>